<dbReference type="SMART" id="SM00320">
    <property type="entry name" value="WD40"/>
    <property type="match status" value="2"/>
</dbReference>
<gene>
    <name evidence="11" type="ORF">KI387_021505</name>
</gene>
<dbReference type="Proteomes" id="UP000824469">
    <property type="component" value="Unassembled WGS sequence"/>
</dbReference>
<dbReference type="PANTHER" id="PTHR43880:SF58">
    <property type="entry name" value="ALCOHOL DEHYDROGENASE CLASS-3"/>
    <property type="match status" value="1"/>
</dbReference>
<keyword evidence="4" id="KW-0963">Cytoplasm</keyword>
<comment type="subunit">
    <text evidence="3">Homodimer.</text>
</comment>
<dbReference type="InterPro" id="IPR013149">
    <property type="entry name" value="ADH-like_C"/>
</dbReference>
<name>A0AA38GAV2_TAXCH</name>
<feature type="domain" description="Alcohol dehydrogenase-like C-terminal" evidence="10">
    <location>
        <begin position="358"/>
        <end position="441"/>
    </location>
</feature>
<dbReference type="SUPFAM" id="SSF52058">
    <property type="entry name" value="L domain-like"/>
    <property type="match status" value="1"/>
</dbReference>
<evidence type="ECO:0000256" key="8">
    <source>
        <dbReference type="ARBA" id="ARBA00033399"/>
    </source>
</evidence>
<dbReference type="InterPro" id="IPR001680">
    <property type="entry name" value="WD40_rpt"/>
</dbReference>
<proteinExistence type="predicted"/>
<dbReference type="GO" id="GO:0046294">
    <property type="term" value="P:formaldehyde catabolic process"/>
    <property type="evidence" value="ECO:0007669"/>
    <property type="project" value="TreeGrafter"/>
</dbReference>
<dbReference type="AlphaFoldDB" id="A0AA38GAV2"/>
<comment type="caution">
    <text evidence="11">The sequence shown here is derived from an EMBL/GenBank/DDBJ whole genome shotgun (WGS) entry which is preliminary data.</text>
</comment>
<sequence>MATILMDSYKVVVLDIRYQIVPFTELQRHQASANALPWAPHSPCQFCTAGDDAHALIWELSGASQPLVEGGGPDPIQDYTACFELVWKLFVWLSASKDIVFDKSEITRLSHNAFIGIVPQGVWGLTSLREIHLSSNNFPGPIPYDLGDSCLLKNVALAQARRALWSESWLQRVLKQRVLHVLLALTLILGNLKTAKDFGVTEFVNPKDHDKPIQQVLVDRTDGGVDYSFECIGNVSIMRAALECCHKAPLDPVAFADVVVDTQLIAHDKEVYDIAWGGVGVFTFVSSDGNPTVTFVELQRHQASVNALAWAPHSPYQFCTTGDDAQALIWELSDSWLQRALKQRVLHMLLALTLILRNLKTAKDFGVTEFVNPKDHDKPIQQVIVDRTNGGVDYKFECIGNVSIMRAGLECCHKGWGTSVIVGVVASGQEISTQPFQLVTGHVWKGTAFRWLQKSLSSSMAC</sequence>
<dbReference type="SUPFAM" id="SSF51735">
    <property type="entry name" value="NAD(P)-binding Rossmann-fold domains"/>
    <property type="match status" value="2"/>
</dbReference>
<evidence type="ECO:0000256" key="6">
    <source>
        <dbReference type="ARBA" id="ARBA00022833"/>
    </source>
</evidence>
<evidence type="ECO:0000256" key="1">
    <source>
        <dbReference type="ARBA" id="ARBA00001947"/>
    </source>
</evidence>
<keyword evidence="5" id="KW-0479">Metal-binding</keyword>
<organism evidence="11 12">
    <name type="scientific">Taxus chinensis</name>
    <name type="common">Chinese yew</name>
    <name type="synonym">Taxus wallichiana var. chinensis</name>
    <dbReference type="NCBI Taxonomy" id="29808"/>
    <lineage>
        <taxon>Eukaryota</taxon>
        <taxon>Viridiplantae</taxon>
        <taxon>Streptophyta</taxon>
        <taxon>Embryophyta</taxon>
        <taxon>Tracheophyta</taxon>
        <taxon>Spermatophyta</taxon>
        <taxon>Pinopsida</taxon>
        <taxon>Pinidae</taxon>
        <taxon>Conifers II</taxon>
        <taxon>Cupressales</taxon>
        <taxon>Taxaceae</taxon>
        <taxon>Taxus</taxon>
    </lineage>
</organism>
<dbReference type="SUPFAM" id="SSF50978">
    <property type="entry name" value="WD40 repeat-like"/>
    <property type="match status" value="1"/>
</dbReference>
<dbReference type="Pfam" id="PF00400">
    <property type="entry name" value="WD40"/>
    <property type="match status" value="1"/>
</dbReference>
<dbReference type="Gene3D" id="2.130.10.10">
    <property type="entry name" value="YVTN repeat-like/Quinoprotein amine dehydrogenase"/>
    <property type="match status" value="1"/>
</dbReference>
<dbReference type="PANTHER" id="PTHR43880">
    <property type="entry name" value="ALCOHOL DEHYDROGENASE"/>
    <property type="match status" value="1"/>
</dbReference>
<keyword evidence="6" id="KW-0862">Zinc</keyword>
<protein>
    <recommendedName>
        <fullName evidence="8">Alcohol dehydrogenase class-III</fullName>
    </recommendedName>
    <alternativeName>
        <fullName evidence="7">Glutathione-dependent formaldehyde dehydrogenase</fullName>
    </alternativeName>
</protein>
<dbReference type="Pfam" id="PF00107">
    <property type="entry name" value="ADH_zinc_N"/>
    <property type="match status" value="2"/>
</dbReference>
<dbReference type="FunFam" id="3.40.50.720:FF:000003">
    <property type="entry name" value="S-(hydroxymethyl)glutathione dehydrogenase"/>
    <property type="match status" value="1"/>
</dbReference>
<keyword evidence="9" id="KW-0853">WD repeat</keyword>
<dbReference type="InterPro" id="IPR036322">
    <property type="entry name" value="WD40_repeat_dom_sf"/>
</dbReference>
<dbReference type="Gene3D" id="3.40.50.720">
    <property type="entry name" value="NAD(P)-binding Rossmann-like Domain"/>
    <property type="match status" value="2"/>
</dbReference>
<feature type="repeat" description="WD" evidence="9">
    <location>
        <begin position="298"/>
        <end position="340"/>
    </location>
</feature>
<evidence type="ECO:0000256" key="9">
    <source>
        <dbReference type="PROSITE-ProRule" id="PRU00221"/>
    </source>
</evidence>
<comment type="cofactor">
    <cofactor evidence="1">
        <name>Zn(2+)</name>
        <dbReference type="ChEBI" id="CHEBI:29105"/>
    </cofactor>
</comment>
<evidence type="ECO:0000256" key="7">
    <source>
        <dbReference type="ARBA" id="ARBA00031007"/>
    </source>
</evidence>
<evidence type="ECO:0000259" key="10">
    <source>
        <dbReference type="Pfam" id="PF00107"/>
    </source>
</evidence>
<evidence type="ECO:0000313" key="11">
    <source>
        <dbReference type="EMBL" id="KAH9319736.1"/>
    </source>
</evidence>
<dbReference type="GO" id="GO:0051903">
    <property type="term" value="F:S-(hydroxymethyl)glutathione dehydrogenase [NAD(P)+] activity"/>
    <property type="evidence" value="ECO:0007669"/>
    <property type="project" value="TreeGrafter"/>
</dbReference>
<feature type="domain" description="Alcohol dehydrogenase-like C-terminal" evidence="10">
    <location>
        <begin position="191"/>
        <end position="247"/>
    </location>
</feature>
<accession>A0AA38GAV2</accession>
<dbReference type="EMBL" id="JAHRHJ020000004">
    <property type="protein sequence ID" value="KAH9319736.1"/>
    <property type="molecule type" value="Genomic_DNA"/>
</dbReference>
<dbReference type="InterPro" id="IPR036291">
    <property type="entry name" value="NAD(P)-bd_dom_sf"/>
</dbReference>
<evidence type="ECO:0000313" key="12">
    <source>
        <dbReference type="Proteomes" id="UP000824469"/>
    </source>
</evidence>
<reference evidence="11 12" key="1">
    <citation type="journal article" date="2021" name="Nat. Plants">
        <title>The Taxus genome provides insights into paclitaxel biosynthesis.</title>
        <authorList>
            <person name="Xiong X."/>
            <person name="Gou J."/>
            <person name="Liao Q."/>
            <person name="Li Y."/>
            <person name="Zhou Q."/>
            <person name="Bi G."/>
            <person name="Li C."/>
            <person name="Du R."/>
            <person name="Wang X."/>
            <person name="Sun T."/>
            <person name="Guo L."/>
            <person name="Liang H."/>
            <person name="Lu P."/>
            <person name="Wu Y."/>
            <person name="Zhang Z."/>
            <person name="Ro D.K."/>
            <person name="Shang Y."/>
            <person name="Huang S."/>
            <person name="Yan J."/>
        </authorList>
    </citation>
    <scope>NUCLEOTIDE SEQUENCE [LARGE SCALE GENOMIC DNA]</scope>
    <source>
        <strain evidence="11">Ta-2019</strain>
    </source>
</reference>
<dbReference type="InterPro" id="IPR015943">
    <property type="entry name" value="WD40/YVTN_repeat-like_dom_sf"/>
</dbReference>
<evidence type="ECO:0000256" key="5">
    <source>
        <dbReference type="ARBA" id="ARBA00022723"/>
    </source>
</evidence>
<dbReference type="GO" id="GO:0008270">
    <property type="term" value="F:zinc ion binding"/>
    <property type="evidence" value="ECO:0007669"/>
    <property type="project" value="TreeGrafter"/>
</dbReference>
<evidence type="ECO:0000256" key="4">
    <source>
        <dbReference type="ARBA" id="ARBA00022490"/>
    </source>
</evidence>
<dbReference type="Gene3D" id="3.80.10.10">
    <property type="entry name" value="Ribonuclease Inhibitor"/>
    <property type="match status" value="1"/>
</dbReference>
<evidence type="ECO:0000256" key="3">
    <source>
        <dbReference type="ARBA" id="ARBA00011738"/>
    </source>
</evidence>
<dbReference type="PROSITE" id="PS50082">
    <property type="entry name" value="WD_REPEATS_2"/>
    <property type="match status" value="1"/>
</dbReference>
<dbReference type="GO" id="GO:0005829">
    <property type="term" value="C:cytosol"/>
    <property type="evidence" value="ECO:0007669"/>
    <property type="project" value="TreeGrafter"/>
</dbReference>
<evidence type="ECO:0000256" key="2">
    <source>
        <dbReference type="ARBA" id="ARBA00004496"/>
    </source>
</evidence>
<dbReference type="InterPro" id="IPR032675">
    <property type="entry name" value="LRR_dom_sf"/>
</dbReference>
<comment type="subcellular location">
    <subcellularLocation>
        <location evidence="2">Cytoplasm</location>
    </subcellularLocation>
</comment>
<keyword evidence="12" id="KW-1185">Reference proteome</keyword>